<dbReference type="PANTHER" id="PTHR46401:SF2">
    <property type="entry name" value="GLYCOSYLTRANSFERASE WBBK-RELATED"/>
    <property type="match status" value="1"/>
</dbReference>
<evidence type="ECO:0000256" key="1">
    <source>
        <dbReference type="ARBA" id="ARBA00022679"/>
    </source>
</evidence>
<name>A0A426UZD1_9BURK</name>
<feature type="domain" description="Glycosyl transferase family 1" evidence="2">
    <location>
        <begin position="211"/>
        <end position="327"/>
    </location>
</feature>
<reference evidence="3 4" key="1">
    <citation type="submission" date="2018-12" db="EMBL/GenBank/DDBJ databases">
        <title>The whole draft genome of Aquabacterium sp. SJQ9.</title>
        <authorList>
            <person name="Sun L."/>
            <person name="Gao X."/>
            <person name="Chen W."/>
            <person name="Huang K."/>
        </authorList>
    </citation>
    <scope>NUCLEOTIDE SEQUENCE [LARGE SCALE GENOMIC DNA]</scope>
    <source>
        <strain evidence="3 4">SJQ9</strain>
    </source>
</reference>
<keyword evidence="1 3" id="KW-0808">Transferase</keyword>
<keyword evidence="4" id="KW-1185">Reference proteome</keyword>
<dbReference type="Proteomes" id="UP000269265">
    <property type="component" value="Unassembled WGS sequence"/>
</dbReference>
<dbReference type="GO" id="GO:0016757">
    <property type="term" value="F:glycosyltransferase activity"/>
    <property type="evidence" value="ECO:0007669"/>
    <property type="project" value="InterPro"/>
</dbReference>
<dbReference type="GO" id="GO:0009103">
    <property type="term" value="P:lipopolysaccharide biosynthetic process"/>
    <property type="evidence" value="ECO:0007669"/>
    <property type="project" value="TreeGrafter"/>
</dbReference>
<dbReference type="OrthoDB" id="433681at2"/>
<accession>A0A426UZD1</accession>
<dbReference type="InterPro" id="IPR001296">
    <property type="entry name" value="Glyco_trans_1"/>
</dbReference>
<dbReference type="PANTHER" id="PTHR46401">
    <property type="entry name" value="GLYCOSYLTRANSFERASE WBBK-RELATED"/>
    <property type="match status" value="1"/>
</dbReference>
<dbReference type="RefSeq" id="WP_125245618.1">
    <property type="nucleotide sequence ID" value="NZ_RSED01000039.1"/>
</dbReference>
<evidence type="ECO:0000313" key="4">
    <source>
        <dbReference type="Proteomes" id="UP000269265"/>
    </source>
</evidence>
<dbReference type="SUPFAM" id="SSF53756">
    <property type="entry name" value="UDP-Glycosyltransferase/glycogen phosphorylase"/>
    <property type="match status" value="1"/>
</dbReference>
<dbReference type="AlphaFoldDB" id="A0A426UZD1"/>
<organism evidence="3 4">
    <name type="scientific">Aquabacterium soli</name>
    <dbReference type="NCBI Taxonomy" id="2493092"/>
    <lineage>
        <taxon>Bacteria</taxon>
        <taxon>Pseudomonadati</taxon>
        <taxon>Pseudomonadota</taxon>
        <taxon>Betaproteobacteria</taxon>
        <taxon>Burkholderiales</taxon>
        <taxon>Aquabacterium</taxon>
    </lineage>
</organism>
<gene>
    <name evidence="3" type="ORF">EIP75_23475</name>
</gene>
<proteinExistence type="predicted"/>
<sequence length="386" mass="43641">MTKKIRVAIDGFRIVCERNTSGRAYAVELIAALSLRPEIEEIIVLVPWVDDAQLASLAHFPKISVQSANISKLLDPARSWFRKTYWIQWLIPGLISRKKIIFDWYIAPYHQCPLRLSKVKVLAVIHDLCGLRADCGYQKRSKGYWNHRFNFWTAIRRADVLVPISQFARRDFIANYPKAAGKIISEIYNSVKSHTLSVDAGLDALKSIQIDKPFFIAFSATGPRKGTDITLSAYKKYKAQGGKSDLVLIGGRAGIDFWKNSAEAKGLIGVHWLPHVTDLVRDALYQRSVALLFPSRCEGFGYPIVEALRQGCPSVALEYSPAKEILPDTLPLLKSLDYHELERLMWKYDSLASQRDATQISSLIQHSQRFADDTLGIKFVTAMITR</sequence>
<comment type="caution">
    <text evidence="3">The sequence shown here is derived from an EMBL/GenBank/DDBJ whole genome shotgun (WGS) entry which is preliminary data.</text>
</comment>
<protein>
    <submittedName>
        <fullName evidence="3">Glycosyltransferase</fullName>
    </submittedName>
</protein>
<dbReference type="EMBL" id="RSED01000039">
    <property type="protein sequence ID" value="RRR99942.1"/>
    <property type="molecule type" value="Genomic_DNA"/>
</dbReference>
<dbReference type="Pfam" id="PF00534">
    <property type="entry name" value="Glycos_transf_1"/>
    <property type="match status" value="1"/>
</dbReference>
<dbReference type="Gene3D" id="3.40.50.2000">
    <property type="entry name" value="Glycogen Phosphorylase B"/>
    <property type="match status" value="1"/>
</dbReference>
<evidence type="ECO:0000313" key="3">
    <source>
        <dbReference type="EMBL" id="RRR99942.1"/>
    </source>
</evidence>
<evidence type="ECO:0000259" key="2">
    <source>
        <dbReference type="Pfam" id="PF00534"/>
    </source>
</evidence>